<organism evidence="10 11">
    <name type="scientific">Sphingomonas carotinifaciens</name>
    <dbReference type="NCBI Taxonomy" id="1166323"/>
    <lineage>
        <taxon>Bacteria</taxon>
        <taxon>Pseudomonadati</taxon>
        <taxon>Pseudomonadota</taxon>
        <taxon>Alphaproteobacteria</taxon>
        <taxon>Sphingomonadales</taxon>
        <taxon>Sphingomonadaceae</taxon>
        <taxon>Sphingomonas</taxon>
    </lineage>
</organism>
<dbReference type="Proteomes" id="UP000436801">
    <property type="component" value="Unassembled WGS sequence"/>
</dbReference>
<keyword evidence="5 7" id="KW-0720">Serine protease</keyword>
<dbReference type="InterPro" id="IPR005546">
    <property type="entry name" value="Autotransporte_beta"/>
</dbReference>
<dbReference type="PRINTS" id="PR00723">
    <property type="entry name" value="SUBTILISIN"/>
</dbReference>
<dbReference type="InterPro" id="IPR023828">
    <property type="entry name" value="Peptidase_S8_Ser-AS"/>
</dbReference>
<feature type="active site" description="Charge relay system" evidence="6 7">
    <location>
        <position position="137"/>
    </location>
</feature>
<evidence type="ECO:0000256" key="2">
    <source>
        <dbReference type="ARBA" id="ARBA00022670"/>
    </source>
</evidence>
<dbReference type="NCBIfam" id="TIGR02601">
    <property type="entry name" value="autotrns_rpt"/>
    <property type="match status" value="1"/>
</dbReference>
<dbReference type="Gene3D" id="3.40.50.200">
    <property type="entry name" value="Peptidase S8/S53 domain"/>
    <property type="match status" value="2"/>
</dbReference>
<feature type="active site" description="Charge relay system" evidence="6 7">
    <location>
        <position position="95"/>
    </location>
</feature>
<reference evidence="10 11" key="1">
    <citation type="submission" date="2019-12" db="EMBL/GenBank/DDBJ databases">
        <authorList>
            <person name="Zheng J."/>
        </authorList>
    </citation>
    <scope>NUCLEOTIDE SEQUENCE [LARGE SCALE GENOMIC DNA]</scope>
    <source>
        <strain evidence="10 11">DSM 27347</strain>
    </source>
</reference>
<evidence type="ECO:0000313" key="10">
    <source>
        <dbReference type="EMBL" id="MWC43005.1"/>
    </source>
</evidence>
<dbReference type="InterPro" id="IPR015500">
    <property type="entry name" value="Peptidase_S8_subtilisin-rel"/>
</dbReference>
<dbReference type="InterPro" id="IPR000209">
    <property type="entry name" value="Peptidase_S8/S53_dom"/>
</dbReference>
<evidence type="ECO:0000256" key="4">
    <source>
        <dbReference type="ARBA" id="ARBA00022801"/>
    </source>
</evidence>
<dbReference type="SUPFAM" id="SSF52743">
    <property type="entry name" value="Subtilisin-like"/>
    <property type="match status" value="1"/>
</dbReference>
<evidence type="ECO:0000313" key="11">
    <source>
        <dbReference type="Proteomes" id="UP000436801"/>
    </source>
</evidence>
<dbReference type="PROSITE" id="PS00138">
    <property type="entry name" value="SUBTILASE_SER"/>
    <property type="match status" value="1"/>
</dbReference>
<dbReference type="EMBL" id="WSUT01000005">
    <property type="protein sequence ID" value="MWC43005.1"/>
    <property type="molecule type" value="Genomic_DNA"/>
</dbReference>
<feature type="domain" description="Autotransporter" evidence="9">
    <location>
        <begin position="861"/>
        <end position="1139"/>
    </location>
</feature>
<evidence type="ECO:0000256" key="7">
    <source>
        <dbReference type="PROSITE-ProRule" id="PRU01240"/>
    </source>
</evidence>
<dbReference type="Pfam" id="PF00082">
    <property type="entry name" value="Peptidase_S8"/>
    <property type="match status" value="2"/>
</dbReference>
<keyword evidence="2 7" id="KW-0645">Protease</keyword>
<dbReference type="InterPro" id="IPR013425">
    <property type="entry name" value="Autotrns_rpt"/>
</dbReference>
<evidence type="ECO:0000256" key="1">
    <source>
        <dbReference type="ARBA" id="ARBA00011073"/>
    </source>
</evidence>
<dbReference type="InterPro" id="IPR050131">
    <property type="entry name" value="Peptidase_S8_subtilisin-like"/>
</dbReference>
<dbReference type="OrthoDB" id="267336at2"/>
<dbReference type="GO" id="GO:0004252">
    <property type="term" value="F:serine-type endopeptidase activity"/>
    <property type="evidence" value="ECO:0007669"/>
    <property type="project" value="UniProtKB-UniRule"/>
</dbReference>
<dbReference type="SMART" id="SM00869">
    <property type="entry name" value="Autotransporter"/>
    <property type="match status" value="1"/>
</dbReference>
<comment type="similarity">
    <text evidence="1 7">Belongs to the peptidase S8 family.</text>
</comment>
<keyword evidence="3 8" id="KW-0732">Signal</keyword>
<evidence type="ECO:0000256" key="8">
    <source>
        <dbReference type="SAM" id="SignalP"/>
    </source>
</evidence>
<dbReference type="PANTHER" id="PTHR43806">
    <property type="entry name" value="PEPTIDASE S8"/>
    <property type="match status" value="1"/>
</dbReference>
<dbReference type="GO" id="GO:0006508">
    <property type="term" value="P:proteolysis"/>
    <property type="evidence" value="ECO:0007669"/>
    <property type="project" value="UniProtKB-KW"/>
</dbReference>
<sequence>MIKSCKSAILFAVLCTTCLVSSPVLAQTAPSSPPPPPAGGYYMANGTRTADYAAAIASWRKDAQFSVDYSKAYLGMEHAYVLGLSGRGQTIGINDAGVLTTHPQFQGAGKITGLRTVVPAAYGNDGLINPRRRWEGHGTHVAGTAAGSRVDGLPMFGNAFNANIYSATANFAAGDFLWYKDQVIDGTLVSTPRENIVNLASTGQVRIINNSWGSGNSLPYDAPLTTVLQQFRQDLGTFYDPVLKNDVLVVFSAGNGSGVHASVDAVAPFSDPRLRGNWLSVANYQANLTATPSTSFCGQTATWCVSGPGSNIVSSVPAYEFDRQGIQAQFTRAAYPTLYAATTVAALQSASVNRFIAALNEYLGAKDAAQRAGVAFDETAARRRVAQEAVAITLVAGSRLNTPDGVTANLAGILAGNLNILTPEFSSAVLVEADAMMATMLGRFIRYTGPGYAAYTGTSMAAPNVSGFAAVLMEAFPEYNTPLISDILVSSSKDLDTPGVDLKSGWGAPQMEVALRGPTALRAVRDVTVVAGTVDVWSNDIADARTRYSAEVLQAFPNDIGGLVKKGGGELILTGNSGYTGPTRVEQGLLTVNGQLRNSALTLVAGGTLGGTGRIATLNATGGTVSPGAAAGGIGTLTVAGNATLGAGSQLLIDVGTPGQSDQLAVTGGRLQLNGGTLALRAAGGRPLLYDERYTVATVTGGVAGSFATPQALSAILFPSLSYGPNAVTMRIAAGRYADIVSATPVQTAYARLLDGNRGAYANLRGTYDLLDVQNATTIRTSLEGLAPRTETTKRALGTAAIDHMARFYRDRLAALRPGSGGGGTVSMIGRPVEVAANAITMPGQQQMVSDAGLTTVREGALPDTMSAYLAGGYINGSNAAMPATSFGDARERFDGMYIAAGLEGEAGEQGTLGFSLSYTDLDSRRLMARSASGELIQGTLYGKLGAVGGPMLDAQFSAGVFQARTRRTGTLIGTTFDLATRDNALALSTEVGGSYAFGSDSLHLSPRVALRASRIDFTPTGERGSGPALLFRQDRFASLQGRAGLQIDGDSRGFRPFATAYYVHDFEDRPGVVTATLAGGKGATASFLVAGQDHDWAEIGAGVAYASGAVEFSLGADTTIGRDDVRNQSYRGAMRIRF</sequence>
<accession>A0A6N8LQ05</accession>
<protein>
    <submittedName>
        <fullName evidence="10">S8 family serine peptidase</fullName>
    </submittedName>
</protein>
<dbReference type="SUPFAM" id="SSF103515">
    <property type="entry name" value="Autotransporter"/>
    <property type="match status" value="1"/>
</dbReference>
<dbReference type="Pfam" id="PF03797">
    <property type="entry name" value="Autotransporter"/>
    <property type="match status" value="1"/>
</dbReference>
<keyword evidence="4 7" id="KW-0378">Hydrolase</keyword>
<evidence type="ECO:0000259" key="9">
    <source>
        <dbReference type="PROSITE" id="PS51208"/>
    </source>
</evidence>
<name>A0A6N8LQ05_9SPHN</name>
<dbReference type="InterPro" id="IPR022398">
    <property type="entry name" value="Peptidase_S8_His-AS"/>
</dbReference>
<evidence type="ECO:0000256" key="6">
    <source>
        <dbReference type="PIRSR" id="PIRSR615500-1"/>
    </source>
</evidence>
<dbReference type="InterPro" id="IPR036852">
    <property type="entry name" value="Peptidase_S8/S53_dom_sf"/>
</dbReference>
<feature type="signal peptide" evidence="8">
    <location>
        <begin position="1"/>
        <end position="26"/>
    </location>
</feature>
<dbReference type="InterPro" id="IPR036709">
    <property type="entry name" value="Autotransporte_beta_dom_sf"/>
</dbReference>
<proteinExistence type="inferred from homology"/>
<evidence type="ECO:0000256" key="3">
    <source>
        <dbReference type="ARBA" id="ARBA00022729"/>
    </source>
</evidence>
<feature type="chain" id="PRO_5027084798" evidence="8">
    <location>
        <begin position="27"/>
        <end position="1139"/>
    </location>
</feature>
<dbReference type="Pfam" id="PF12951">
    <property type="entry name" value="PATR"/>
    <property type="match status" value="1"/>
</dbReference>
<feature type="active site" description="Charge relay system" evidence="6 7">
    <location>
        <position position="459"/>
    </location>
</feature>
<comment type="caution">
    <text evidence="10">The sequence shown here is derived from an EMBL/GenBank/DDBJ whole genome shotgun (WGS) entry which is preliminary data.</text>
</comment>
<gene>
    <name evidence="10" type="ORF">GQR91_04925</name>
</gene>
<dbReference type="PANTHER" id="PTHR43806:SF11">
    <property type="entry name" value="CEREVISIN-RELATED"/>
    <property type="match status" value="1"/>
</dbReference>
<dbReference type="AlphaFoldDB" id="A0A6N8LQ05"/>
<evidence type="ECO:0000256" key="5">
    <source>
        <dbReference type="ARBA" id="ARBA00022825"/>
    </source>
</evidence>
<dbReference type="PROSITE" id="PS00137">
    <property type="entry name" value="SUBTILASE_HIS"/>
    <property type="match status" value="1"/>
</dbReference>
<dbReference type="PROSITE" id="PS51208">
    <property type="entry name" value="AUTOTRANSPORTER"/>
    <property type="match status" value="1"/>
</dbReference>
<dbReference type="Gene3D" id="2.40.128.130">
    <property type="entry name" value="Autotransporter beta-domain"/>
    <property type="match status" value="1"/>
</dbReference>
<dbReference type="PROSITE" id="PS51892">
    <property type="entry name" value="SUBTILASE"/>
    <property type="match status" value="1"/>
</dbReference>